<feature type="chain" id="PRO_5019127854" evidence="2">
    <location>
        <begin position="17"/>
        <end position="355"/>
    </location>
</feature>
<proteinExistence type="predicted"/>
<dbReference type="OrthoDB" id="2564987at2759"/>
<reference evidence="3 4" key="1">
    <citation type="submission" date="2018-11" db="EMBL/GenBank/DDBJ databases">
        <title>Genome sequence of Saitozyma podzolica DSM 27192.</title>
        <authorList>
            <person name="Aliyu H."/>
            <person name="Gorte O."/>
            <person name="Ochsenreither K."/>
        </authorList>
    </citation>
    <scope>NUCLEOTIDE SEQUENCE [LARGE SCALE GENOMIC DNA]</scope>
    <source>
        <strain evidence="3 4">DSM 27192</strain>
    </source>
</reference>
<gene>
    <name evidence="3" type="ORF">EHS25_002757</name>
</gene>
<dbReference type="Proteomes" id="UP000279259">
    <property type="component" value="Unassembled WGS sequence"/>
</dbReference>
<feature type="signal peptide" evidence="2">
    <location>
        <begin position="1"/>
        <end position="16"/>
    </location>
</feature>
<dbReference type="AlphaFoldDB" id="A0A427YD54"/>
<dbReference type="STRING" id="1890683.A0A427YD54"/>
<evidence type="ECO:0000256" key="1">
    <source>
        <dbReference type="SAM" id="MobiDB-lite"/>
    </source>
</evidence>
<name>A0A427YD54_9TREE</name>
<dbReference type="InterPro" id="IPR036908">
    <property type="entry name" value="RlpA-like_sf"/>
</dbReference>
<keyword evidence="4" id="KW-1185">Reference proteome</keyword>
<evidence type="ECO:0000256" key="2">
    <source>
        <dbReference type="SAM" id="SignalP"/>
    </source>
</evidence>
<accession>A0A427YD54</accession>
<feature type="compositionally biased region" description="Gly residues" evidence="1">
    <location>
        <begin position="169"/>
        <end position="184"/>
    </location>
</feature>
<keyword evidence="2" id="KW-0732">Signal</keyword>
<dbReference type="SUPFAM" id="SSF50685">
    <property type="entry name" value="Barwin-like endoglucanases"/>
    <property type="match status" value="1"/>
</dbReference>
<feature type="region of interest" description="Disordered" evidence="1">
    <location>
        <begin position="169"/>
        <end position="191"/>
    </location>
</feature>
<evidence type="ECO:0000313" key="4">
    <source>
        <dbReference type="Proteomes" id="UP000279259"/>
    </source>
</evidence>
<evidence type="ECO:0000313" key="3">
    <source>
        <dbReference type="EMBL" id="RSH89091.1"/>
    </source>
</evidence>
<comment type="caution">
    <text evidence="3">The sequence shown here is derived from an EMBL/GenBank/DDBJ whole genome shotgun (WGS) entry which is preliminary data.</text>
</comment>
<organism evidence="3 4">
    <name type="scientific">Saitozyma podzolica</name>
    <dbReference type="NCBI Taxonomy" id="1890683"/>
    <lineage>
        <taxon>Eukaryota</taxon>
        <taxon>Fungi</taxon>
        <taxon>Dikarya</taxon>
        <taxon>Basidiomycota</taxon>
        <taxon>Agaricomycotina</taxon>
        <taxon>Tremellomycetes</taxon>
        <taxon>Tremellales</taxon>
        <taxon>Trimorphomycetaceae</taxon>
        <taxon>Saitozyma</taxon>
    </lineage>
</organism>
<dbReference type="EMBL" id="RSCD01000015">
    <property type="protein sequence ID" value="RSH89091.1"/>
    <property type="molecule type" value="Genomic_DNA"/>
</dbReference>
<protein>
    <submittedName>
        <fullName evidence="3">Uncharacterized protein</fullName>
    </submittedName>
</protein>
<sequence>MLSLVAFALLSGLVRAQDTLLSLTGSEATVYYDLTNSLCGDNDPFVTNWAESSGINNGVPYCEGSTDKSLADLGTNRIVAVNATMMQGDPSEWCGKEVELVDSSGNTFSFSEGSLFIWDACAAATSSHIVDLSAKAFTELKGGTCGGNNPTGLTINILNSNVWEAGSGGGSAGASASGGSGSGSGSSATASTPSSTIAAVPVASSAIAASAAATSRGPSRTTFASASQASQTGTGSTGTGIGVALAAEDSGSAAISASASAAVSASAFTSAAVASAEANSASFGNTAATAATAASSASGSSSTSTSGDCTYGAWQCDGLQLQVCNYVSVSSLGWETIETCTSTCGVTSSGSIDCE</sequence>